<proteinExistence type="predicted"/>
<organism evidence="2 3">
    <name type="scientific">Helicobacter cinaedi</name>
    <dbReference type="NCBI Taxonomy" id="213"/>
    <lineage>
        <taxon>Bacteria</taxon>
        <taxon>Pseudomonadati</taxon>
        <taxon>Campylobacterota</taxon>
        <taxon>Epsilonproteobacteria</taxon>
        <taxon>Campylobacterales</taxon>
        <taxon>Helicobacteraceae</taxon>
        <taxon>Helicobacter</taxon>
    </lineage>
</organism>
<dbReference type="Proteomes" id="UP000255103">
    <property type="component" value="Unassembled WGS sequence"/>
</dbReference>
<keyword evidence="1" id="KW-0732">Signal</keyword>
<feature type="signal peptide" evidence="1">
    <location>
        <begin position="1"/>
        <end position="17"/>
    </location>
</feature>
<evidence type="ECO:0000256" key="1">
    <source>
        <dbReference type="SAM" id="SignalP"/>
    </source>
</evidence>
<evidence type="ECO:0000313" key="2">
    <source>
        <dbReference type="EMBL" id="STP10961.1"/>
    </source>
</evidence>
<protein>
    <recommendedName>
        <fullName evidence="4">Lipoprotein</fullName>
    </recommendedName>
</protein>
<gene>
    <name evidence="2" type="ORF">NCTC12219_00843</name>
</gene>
<dbReference type="RefSeq" id="WP_115721684.1">
    <property type="nucleotide sequence ID" value="NZ_UGHX01000001.1"/>
</dbReference>
<dbReference type="EMBL" id="UGHX01000001">
    <property type="protein sequence ID" value="STP10961.1"/>
    <property type="molecule type" value="Genomic_DNA"/>
</dbReference>
<dbReference type="PROSITE" id="PS51257">
    <property type="entry name" value="PROKAR_LIPOPROTEIN"/>
    <property type="match status" value="1"/>
</dbReference>
<accession>A0A377JSK0</accession>
<sequence length="119" mass="12566">MVKSLLSIALISGAVFFAGCSNNLARFSLASTGSLPVKMEKGGDIVTGKDCRTYILFWGIGNANNRVSGAVADALNVAAKKGEPSDALQNVDISYSSWSAFFFGRDCFIAKGQPVTVKH</sequence>
<feature type="chain" id="PRO_5016647313" description="Lipoprotein" evidence="1">
    <location>
        <begin position="18"/>
        <end position="119"/>
    </location>
</feature>
<name>A0A377JSK0_9HELI</name>
<evidence type="ECO:0000313" key="3">
    <source>
        <dbReference type="Proteomes" id="UP000255103"/>
    </source>
</evidence>
<dbReference type="AlphaFoldDB" id="A0A377JSK0"/>
<reference evidence="2 3" key="1">
    <citation type="submission" date="2018-06" db="EMBL/GenBank/DDBJ databases">
        <authorList>
            <consortium name="Pathogen Informatics"/>
            <person name="Doyle S."/>
        </authorList>
    </citation>
    <scope>NUCLEOTIDE SEQUENCE [LARGE SCALE GENOMIC DNA]</scope>
    <source>
        <strain evidence="2 3">NCTC12219</strain>
    </source>
</reference>
<evidence type="ECO:0008006" key="4">
    <source>
        <dbReference type="Google" id="ProtNLM"/>
    </source>
</evidence>